<name>A0A4P7SK87_9CELL</name>
<evidence type="ECO:0000259" key="2">
    <source>
        <dbReference type="Pfam" id="PF08327"/>
    </source>
</evidence>
<dbReference type="EMBL" id="CP039291">
    <property type="protein sequence ID" value="QCB93877.1"/>
    <property type="molecule type" value="Genomic_DNA"/>
</dbReference>
<proteinExistence type="inferred from homology"/>
<protein>
    <submittedName>
        <fullName evidence="3">SRPBCC family protein</fullName>
    </submittedName>
</protein>
<accession>A0A4P7SK87</accession>
<gene>
    <name evidence="3" type="ORF">E5225_10210</name>
</gene>
<keyword evidence="4" id="KW-1185">Reference proteome</keyword>
<evidence type="ECO:0000313" key="4">
    <source>
        <dbReference type="Proteomes" id="UP000296469"/>
    </source>
</evidence>
<dbReference type="RefSeq" id="WP_135974084.1">
    <property type="nucleotide sequence ID" value="NZ_CP039291.1"/>
</dbReference>
<organism evidence="3 4">
    <name type="scientific">Cellulomonas shaoxiangyii</name>
    <dbReference type="NCBI Taxonomy" id="2566013"/>
    <lineage>
        <taxon>Bacteria</taxon>
        <taxon>Bacillati</taxon>
        <taxon>Actinomycetota</taxon>
        <taxon>Actinomycetes</taxon>
        <taxon>Micrococcales</taxon>
        <taxon>Cellulomonadaceae</taxon>
        <taxon>Cellulomonas</taxon>
    </lineage>
</organism>
<dbReference type="KEGG" id="celz:E5225_10210"/>
<comment type="similarity">
    <text evidence="1">Belongs to the AHA1 family.</text>
</comment>
<sequence>MTRSTDDVRGVLTARSDGVEVRFDRWYPTTPQDLWAAVTEPARVARWLGPLYGDLRVGGAYELRMGDDVPGADDTATGEVLVCEPPRALAVTWVFPNETVTRVDVELAVDGAGTLLRLRHTGLADDAARGYGGGWHACLDQLDDHVAGRPVRAWDVVYAAAAPAYADARPGEPA</sequence>
<reference evidence="3 4" key="1">
    <citation type="submission" date="2019-04" db="EMBL/GenBank/DDBJ databases">
        <title>Isolation and identification of Cellulomonas shaoxiangyii sp. Nov. isolated from feces of the Tibetan antelopes (Pantholops hodgsonii) in the Qinghai-Tibet plateau of China.</title>
        <authorList>
            <person name="Tian Z."/>
        </authorList>
    </citation>
    <scope>NUCLEOTIDE SEQUENCE [LARGE SCALE GENOMIC DNA]</scope>
    <source>
        <strain evidence="3 4">Z28</strain>
    </source>
</reference>
<dbReference type="SUPFAM" id="SSF55961">
    <property type="entry name" value="Bet v1-like"/>
    <property type="match status" value="1"/>
</dbReference>
<dbReference type="InterPro" id="IPR013538">
    <property type="entry name" value="ASHA1/2-like_C"/>
</dbReference>
<dbReference type="Pfam" id="PF08327">
    <property type="entry name" value="AHSA1"/>
    <property type="match status" value="1"/>
</dbReference>
<dbReference type="Gene3D" id="3.30.530.20">
    <property type="match status" value="1"/>
</dbReference>
<feature type="domain" description="Activator of Hsp90 ATPase homologue 1/2-like C-terminal" evidence="2">
    <location>
        <begin position="29"/>
        <end position="146"/>
    </location>
</feature>
<evidence type="ECO:0000313" key="3">
    <source>
        <dbReference type="EMBL" id="QCB93877.1"/>
    </source>
</evidence>
<dbReference type="InterPro" id="IPR023393">
    <property type="entry name" value="START-like_dom_sf"/>
</dbReference>
<dbReference type="Proteomes" id="UP000296469">
    <property type="component" value="Chromosome"/>
</dbReference>
<dbReference type="OrthoDB" id="8117292at2"/>
<evidence type="ECO:0000256" key="1">
    <source>
        <dbReference type="ARBA" id="ARBA00006817"/>
    </source>
</evidence>
<dbReference type="AlphaFoldDB" id="A0A4P7SK87"/>
<dbReference type="CDD" id="cd08899">
    <property type="entry name" value="SRPBCC_CalC_Aha1-like_6"/>
    <property type="match status" value="1"/>
</dbReference>